<reference evidence="1 2" key="1">
    <citation type="journal article" date="2008" name="Int. J. Syst. Evol. Microbiol.">
        <title>Amphritea japonica sp. nov. and Amphritea balenae sp. nov., isolated from the sediment adjacent to sperm whale carcasses off Kagoshima, Japan.</title>
        <authorList>
            <person name="Miyazaki M."/>
            <person name="Nogi Y."/>
            <person name="Fujiwara Y."/>
            <person name="Kawato M."/>
            <person name="Nagahama T."/>
            <person name="Kubokawa K."/>
            <person name="Horikoshi K."/>
        </authorList>
    </citation>
    <scope>NUCLEOTIDE SEQUENCE [LARGE SCALE GENOMIC DNA]</scope>
    <source>
        <strain evidence="1 2">ATCC BAA-1530</strain>
    </source>
</reference>
<proteinExistence type="predicted"/>
<dbReference type="Gene3D" id="1.25.40.10">
    <property type="entry name" value="Tetratricopeptide repeat domain"/>
    <property type="match status" value="1"/>
</dbReference>
<accession>A0A7R6SRW7</accession>
<dbReference type="Gene3D" id="3.30.70.1070">
    <property type="entry name" value="Sporulation related repeat"/>
    <property type="match status" value="1"/>
</dbReference>
<dbReference type="PANTHER" id="PTHR11102:SF160">
    <property type="entry name" value="ERAD-ASSOCIATED E3 UBIQUITIN-PROTEIN LIGASE COMPONENT HRD3"/>
    <property type="match status" value="1"/>
</dbReference>
<organism evidence="1 2">
    <name type="scientific">Amphritea japonica ATCC BAA-1530</name>
    <dbReference type="NCBI Taxonomy" id="1278309"/>
    <lineage>
        <taxon>Bacteria</taxon>
        <taxon>Pseudomonadati</taxon>
        <taxon>Pseudomonadota</taxon>
        <taxon>Gammaproteobacteria</taxon>
        <taxon>Oceanospirillales</taxon>
        <taxon>Oceanospirillaceae</taxon>
        <taxon>Amphritea</taxon>
    </lineage>
</organism>
<dbReference type="SUPFAM" id="SSF81901">
    <property type="entry name" value="HCP-like"/>
    <property type="match status" value="1"/>
</dbReference>
<name>A0A7R6SRW7_9GAMM</name>
<dbReference type="SMART" id="SM00671">
    <property type="entry name" value="SEL1"/>
    <property type="match status" value="5"/>
</dbReference>
<sequence length="402" mass="43930">MTSSAQDQHCRLLYQTKQFSAALTHCMPQAEQGDGEASFIISSIYVQGSADHPASLENALTWLIRSAEQGHGPGCYNLGVLYERGEVVARDDKVAFKWYLKGSEQGYVPSQLKTGVAYLKGVGTEQSLTQAQHWLGRAAVAGDQSAQVTLAAMLTSTEPQKAVELYHQAAAQHNSYAHYQLALIYSESGEMERQDLDKALLHASESMRLGHAPANALIESLNQQLALQQSTLSGSEKTDALPEPDKMTVAKPETAILAAREVETSPVTELKKSDLSPGASAIALSEEQAVLDDATASVINNGLRDYEWLMLQPSSRYVLQLIQLSTVSAVNRFMQANKLEGRVNYFKALTKAGRVYVVLYADSANSPAEARQLAKSQLPESIADQVWFRSYRSLQSAYRPAD</sequence>
<gene>
    <name evidence="1" type="ORF">AMJAP_1033</name>
</gene>
<protein>
    <recommendedName>
        <fullName evidence="3">SPOR domain-containing protein</fullName>
    </recommendedName>
</protein>
<dbReference type="InterPro" id="IPR036680">
    <property type="entry name" value="SPOR-like_sf"/>
</dbReference>
<evidence type="ECO:0008006" key="3">
    <source>
        <dbReference type="Google" id="ProtNLM"/>
    </source>
</evidence>
<dbReference type="GO" id="GO:0042834">
    <property type="term" value="F:peptidoglycan binding"/>
    <property type="evidence" value="ECO:0007669"/>
    <property type="project" value="InterPro"/>
</dbReference>
<dbReference type="PANTHER" id="PTHR11102">
    <property type="entry name" value="SEL-1-LIKE PROTEIN"/>
    <property type="match status" value="1"/>
</dbReference>
<dbReference type="InterPro" id="IPR006597">
    <property type="entry name" value="Sel1-like"/>
</dbReference>
<dbReference type="Proteomes" id="UP000595663">
    <property type="component" value="Chromosome"/>
</dbReference>
<dbReference type="InterPro" id="IPR050767">
    <property type="entry name" value="Sel1_AlgK"/>
</dbReference>
<evidence type="ECO:0000313" key="2">
    <source>
        <dbReference type="Proteomes" id="UP000595663"/>
    </source>
</evidence>
<dbReference type="AlphaFoldDB" id="A0A7R6SRW7"/>
<keyword evidence="2" id="KW-1185">Reference proteome</keyword>
<evidence type="ECO:0000313" key="1">
    <source>
        <dbReference type="EMBL" id="BBB25630.1"/>
    </source>
</evidence>
<dbReference type="EMBL" id="AP014545">
    <property type="protein sequence ID" value="BBB25630.1"/>
    <property type="molecule type" value="Genomic_DNA"/>
</dbReference>
<dbReference type="KEGG" id="ajp:AMJAP_1033"/>
<dbReference type="InterPro" id="IPR011990">
    <property type="entry name" value="TPR-like_helical_dom_sf"/>
</dbReference>
<dbReference type="Pfam" id="PF08238">
    <property type="entry name" value="Sel1"/>
    <property type="match status" value="5"/>
</dbReference>